<dbReference type="EMBL" id="CAXAMN010019113">
    <property type="protein sequence ID" value="CAK9053700.1"/>
    <property type="molecule type" value="Genomic_DNA"/>
</dbReference>
<accession>A0ABP0MQE4</accession>
<comment type="caution">
    <text evidence="1">The sequence shown here is derived from an EMBL/GenBank/DDBJ whole genome shotgun (WGS) entry which is preliminary data.</text>
</comment>
<evidence type="ECO:0000313" key="1">
    <source>
        <dbReference type="EMBL" id="CAK9053700.1"/>
    </source>
</evidence>
<gene>
    <name evidence="1" type="ORF">CCMP2556_LOCUS26952</name>
</gene>
<evidence type="ECO:0008006" key="3">
    <source>
        <dbReference type="Google" id="ProtNLM"/>
    </source>
</evidence>
<evidence type="ECO:0000313" key="2">
    <source>
        <dbReference type="Proteomes" id="UP001642484"/>
    </source>
</evidence>
<reference evidence="1 2" key="1">
    <citation type="submission" date="2024-02" db="EMBL/GenBank/DDBJ databases">
        <authorList>
            <person name="Chen Y."/>
            <person name="Shah S."/>
            <person name="Dougan E. K."/>
            <person name="Thang M."/>
            <person name="Chan C."/>
        </authorList>
    </citation>
    <scope>NUCLEOTIDE SEQUENCE [LARGE SCALE GENOMIC DNA]</scope>
</reference>
<dbReference type="Proteomes" id="UP001642484">
    <property type="component" value="Unassembled WGS sequence"/>
</dbReference>
<keyword evidence="2" id="KW-1185">Reference proteome</keyword>
<proteinExistence type="predicted"/>
<organism evidence="1 2">
    <name type="scientific">Durusdinium trenchii</name>
    <dbReference type="NCBI Taxonomy" id="1381693"/>
    <lineage>
        <taxon>Eukaryota</taxon>
        <taxon>Sar</taxon>
        <taxon>Alveolata</taxon>
        <taxon>Dinophyceae</taxon>
        <taxon>Suessiales</taxon>
        <taxon>Symbiodiniaceae</taxon>
        <taxon>Durusdinium</taxon>
    </lineage>
</organism>
<sequence>MLPCSRRGSDGHDACLLPESQRDVYQALSGLDHLYRPGLSGKDESCPIDEQELGQWHYLVTDPKGIQPRQEPMYSSKDPAKPKRPMGAVLEISLRRRSGWTRWLQVGEEEWLFDISPKDRKVRMVEVELQKGSWDFEVSVAELKLYPIPGAKNSSGTMKLGETFTADEKVRPRRSRGAFLHVAGTEHWVCDFLAGQQQLRRLDAKEPDEEGLSPLVIHTVVDERPEEEEVEVGEWKYIVLDPKGVTLRSHPTYDKAAKLKDRLEEGEIVEILERRAGAETVFLRVKTTEGTRGWAFTTQPGPGSFLRLLEVEVKSCNLYFQVLKRSHLRRRCSFAEAAKVGRTVEKGQLLHVIRRLEVGGTTCLQIDSGEWLVCPKDQGAFVDGPLEVRKMHNEEAEVRAADAVALRKGPTELPWALTKKVLLPGSKVLAIRRAHLHGEMWMEVMQLGGLSGWMLASDLQLDFSISSLPRRNR</sequence>
<protein>
    <recommendedName>
        <fullName evidence="3">SH3 domain-containing protein</fullName>
    </recommendedName>
</protein>
<name>A0ABP0MQE4_9DINO</name>